<name>A0A1B2EKY1_9HYPH</name>
<reference evidence="1" key="1">
    <citation type="submission" date="2016-07" db="EMBL/GenBank/DDBJ databases">
        <title>Microvirga ossetica sp. nov. a new species of rhizobia isolated from root nodules of the legume species Vicia alpestris Steven originated from North Ossetia region in the Caucasus.</title>
        <authorList>
            <person name="Safronova V.I."/>
            <person name="Kuznetsova I.G."/>
            <person name="Sazanova A.L."/>
            <person name="Belimov A."/>
            <person name="Andronov E."/>
            <person name="Osledkin Y.S."/>
            <person name="Onishchuk O.P."/>
            <person name="Kurchak O.N."/>
            <person name="Shaposhnikov A.I."/>
            <person name="Willems A."/>
            <person name="Tikhonovich I.A."/>
        </authorList>
    </citation>
    <scope>NUCLEOTIDE SEQUENCE [LARGE SCALE GENOMIC DNA]</scope>
    <source>
        <strain evidence="1">V5/3M</strain>
    </source>
</reference>
<dbReference type="KEGG" id="moc:BB934_22375"/>
<protein>
    <submittedName>
        <fullName evidence="1">Uncharacterized protein</fullName>
    </submittedName>
</protein>
<sequence length="115" mass="12667">MTGDSLRVVQWQRDRRNSRVGYATVRCDPPGLLVQRVVVQESHGMRWVTLPAAPVLDSNGQPLRDERGKIAHVAVVTFPDKADRDAFADAVIAVVRRHSPEAFDDADAALPLEGL</sequence>
<dbReference type="EMBL" id="CP016616">
    <property type="protein sequence ID" value="ANY80636.1"/>
    <property type="molecule type" value="Genomic_DNA"/>
</dbReference>
<gene>
    <name evidence="1" type="ORF">BB934_22375</name>
</gene>
<dbReference type="AlphaFoldDB" id="A0A1B2EKY1"/>
<dbReference type="OrthoDB" id="8021435at2"/>
<evidence type="ECO:0000313" key="1">
    <source>
        <dbReference type="EMBL" id="ANY80636.1"/>
    </source>
</evidence>
<accession>A0A1B2EKY1</accession>
<organism evidence="1">
    <name type="scientific">Microvirga ossetica</name>
    <dbReference type="NCBI Taxonomy" id="1882682"/>
    <lineage>
        <taxon>Bacteria</taxon>
        <taxon>Pseudomonadati</taxon>
        <taxon>Pseudomonadota</taxon>
        <taxon>Alphaproteobacteria</taxon>
        <taxon>Hyphomicrobiales</taxon>
        <taxon>Methylobacteriaceae</taxon>
        <taxon>Microvirga</taxon>
    </lineage>
</organism>
<dbReference type="RefSeq" id="WP_099511673.1">
    <property type="nucleotide sequence ID" value="NZ_CP016616.1"/>
</dbReference>
<proteinExistence type="predicted"/>